<comment type="similarity">
    <text evidence="2 6">Belongs to the trans-sulfuration enzymes family.</text>
</comment>
<dbReference type="InterPro" id="IPR015421">
    <property type="entry name" value="PyrdxlP-dep_Trfase_major"/>
</dbReference>
<evidence type="ECO:0000256" key="5">
    <source>
        <dbReference type="PIRSR" id="PIRSR001434-2"/>
    </source>
</evidence>
<dbReference type="PIRSF" id="PIRSF001434">
    <property type="entry name" value="CGS"/>
    <property type="match status" value="1"/>
</dbReference>
<dbReference type="GO" id="GO:0003961">
    <property type="term" value="F:O-acetylhomoserine aminocarboxypropyltransferase activity"/>
    <property type="evidence" value="ECO:0007669"/>
    <property type="project" value="TreeGrafter"/>
</dbReference>
<evidence type="ECO:0000313" key="7">
    <source>
        <dbReference type="EMBL" id="SUQ18996.1"/>
    </source>
</evidence>
<dbReference type="AlphaFoldDB" id="A0A380RU07"/>
<name>A0A380RU07_FIBSU</name>
<dbReference type="GO" id="GO:0006535">
    <property type="term" value="P:cysteine biosynthetic process from serine"/>
    <property type="evidence" value="ECO:0007669"/>
    <property type="project" value="TreeGrafter"/>
</dbReference>
<dbReference type="PANTHER" id="PTHR43797:SF3">
    <property type="entry name" value="O-ACETYLHOMOSERINE SULFHYDRYLASE"/>
    <property type="match status" value="1"/>
</dbReference>
<evidence type="ECO:0000256" key="6">
    <source>
        <dbReference type="RuleBase" id="RU362118"/>
    </source>
</evidence>
<accession>A0A380RU07</accession>
<dbReference type="GO" id="GO:0005737">
    <property type="term" value="C:cytoplasm"/>
    <property type="evidence" value="ECO:0007669"/>
    <property type="project" value="TreeGrafter"/>
</dbReference>
<dbReference type="SUPFAM" id="SSF53383">
    <property type="entry name" value="PLP-dependent transferases"/>
    <property type="match status" value="1"/>
</dbReference>
<dbReference type="InterPro" id="IPR006235">
    <property type="entry name" value="OAc-hSer/O-AcSer_sulfhydrylase"/>
</dbReference>
<keyword evidence="3" id="KW-0808">Transferase</keyword>
<evidence type="ECO:0000256" key="4">
    <source>
        <dbReference type="ARBA" id="ARBA00022898"/>
    </source>
</evidence>
<dbReference type="RefSeq" id="WP_109571781.1">
    <property type="nucleotide sequence ID" value="NZ_UHJL01000001.1"/>
</dbReference>
<dbReference type="GO" id="GO:0004124">
    <property type="term" value="F:cysteine synthase activity"/>
    <property type="evidence" value="ECO:0007669"/>
    <property type="project" value="TreeGrafter"/>
</dbReference>
<evidence type="ECO:0000256" key="2">
    <source>
        <dbReference type="ARBA" id="ARBA00009077"/>
    </source>
</evidence>
<dbReference type="Pfam" id="PF01053">
    <property type="entry name" value="Cys_Met_Meta_PP"/>
    <property type="match status" value="1"/>
</dbReference>
<dbReference type="CDD" id="cd00614">
    <property type="entry name" value="CGS_like"/>
    <property type="match status" value="1"/>
</dbReference>
<dbReference type="Proteomes" id="UP000255423">
    <property type="component" value="Unassembled WGS sequence"/>
</dbReference>
<dbReference type="Gene3D" id="3.40.640.10">
    <property type="entry name" value="Type I PLP-dependent aspartate aminotransferase-like (Major domain)"/>
    <property type="match status" value="1"/>
</dbReference>
<comment type="cofactor">
    <cofactor evidence="1 6">
        <name>pyridoxal 5'-phosphate</name>
        <dbReference type="ChEBI" id="CHEBI:597326"/>
    </cofactor>
</comment>
<dbReference type="GO" id="GO:0030170">
    <property type="term" value="F:pyridoxal phosphate binding"/>
    <property type="evidence" value="ECO:0007669"/>
    <property type="project" value="InterPro"/>
</dbReference>
<dbReference type="PANTHER" id="PTHR43797">
    <property type="entry name" value="HOMOCYSTEINE/CYSTEINE SYNTHASE"/>
    <property type="match status" value="1"/>
</dbReference>
<evidence type="ECO:0000256" key="3">
    <source>
        <dbReference type="ARBA" id="ARBA00022679"/>
    </source>
</evidence>
<evidence type="ECO:0000313" key="8">
    <source>
        <dbReference type="Proteomes" id="UP000255423"/>
    </source>
</evidence>
<feature type="modified residue" description="N6-(pyridoxal phosphate)lysine" evidence="5">
    <location>
        <position position="228"/>
    </location>
</feature>
<dbReference type="Gene3D" id="3.90.1150.10">
    <property type="entry name" value="Aspartate Aminotransferase, domain 1"/>
    <property type="match status" value="1"/>
</dbReference>
<dbReference type="GO" id="GO:0071269">
    <property type="term" value="P:L-homocysteine biosynthetic process"/>
    <property type="evidence" value="ECO:0007669"/>
    <property type="project" value="TreeGrafter"/>
</dbReference>
<dbReference type="NCBIfam" id="TIGR01326">
    <property type="entry name" value="OAH_OAS_sulfhy"/>
    <property type="match status" value="1"/>
</dbReference>
<dbReference type="FunFam" id="3.40.640.10:FF:000035">
    <property type="entry name" value="O-succinylhomoserine sulfhydrylase"/>
    <property type="match status" value="1"/>
</dbReference>
<dbReference type="InterPro" id="IPR015422">
    <property type="entry name" value="PyrdxlP-dep_Trfase_small"/>
</dbReference>
<keyword evidence="4 5" id="KW-0663">Pyridoxal phosphate</keyword>
<dbReference type="EMBL" id="UHJL01000001">
    <property type="protein sequence ID" value="SUQ18996.1"/>
    <property type="molecule type" value="Genomic_DNA"/>
</dbReference>
<sequence>MTMNTSKKKIESAKNTANVTDPSTWNFATKCLQAGWKPKIGEPRVLPIFQSTTYKYEDVDEVERLFALKQSGNKYTRTGNPTIAAFESKITELEGGVGAVATASGQAAVLLAISNLVKAGDHIVASKTIYGGSYTLLSVRLSKLGIETTFIDPEDSIAELRKAFRPNTKLIFGETIGNPALGILDFEKFSKLAKEFDVPFLVDNTLATPFLVKPLKLGANVVIHSATKYIDGHAVALGGVVIDGGNYNWENGKFPDLVEPDAQYANTSYTQKFGRAAFIAKARAQFLRDFGAALSPFNAFLLNLGLETLHLRMPQHSNNALALAEFLSKHPAVNWVSYPGLKSSPYFKRIRKYFDYQGGSGVLTFGLKGGRAAIRSFVKALKVAALVVHVGDARTSVLHPATSTHSQLSPKDRLAAGIPEDMIRVSVGIEDPRDIIADFEQAIAASTKGGK</sequence>
<proteinExistence type="inferred from homology"/>
<organism evidence="7 8">
    <name type="scientific">Fibrobacter succinogenes</name>
    <name type="common">Bacteroides succinogenes</name>
    <dbReference type="NCBI Taxonomy" id="833"/>
    <lineage>
        <taxon>Bacteria</taxon>
        <taxon>Pseudomonadati</taxon>
        <taxon>Fibrobacterota</taxon>
        <taxon>Fibrobacteria</taxon>
        <taxon>Fibrobacterales</taxon>
        <taxon>Fibrobacteraceae</taxon>
        <taxon>Fibrobacter</taxon>
    </lineage>
</organism>
<evidence type="ECO:0000256" key="1">
    <source>
        <dbReference type="ARBA" id="ARBA00001933"/>
    </source>
</evidence>
<dbReference type="GO" id="GO:0019346">
    <property type="term" value="P:transsulfuration"/>
    <property type="evidence" value="ECO:0007669"/>
    <property type="project" value="InterPro"/>
</dbReference>
<protein>
    <submittedName>
        <fullName evidence="7">O-acetylhomoserine sulfhydrylase</fullName>
    </submittedName>
</protein>
<dbReference type="InterPro" id="IPR000277">
    <property type="entry name" value="Cys/Met-Metab_PyrdxlP-dep_enz"/>
</dbReference>
<gene>
    <name evidence="7" type="ORF">SAMN05661053_0220</name>
</gene>
<reference evidence="7 8" key="1">
    <citation type="submission" date="2017-08" db="EMBL/GenBank/DDBJ databases">
        <authorList>
            <person name="de Groot N.N."/>
        </authorList>
    </citation>
    <scope>NUCLEOTIDE SEQUENCE [LARGE SCALE GENOMIC DNA]</scope>
    <source>
        <strain evidence="7 8">HM2</strain>
    </source>
</reference>
<dbReference type="InterPro" id="IPR015424">
    <property type="entry name" value="PyrdxlP-dep_Trfase"/>
</dbReference>